<dbReference type="AlphaFoldDB" id="X8CAS4"/>
<feature type="domain" description="DUF7159" evidence="1">
    <location>
        <begin position="1"/>
        <end position="213"/>
    </location>
</feature>
<reference evidence="2" key="1">
    <citation type="submission" date="2014-01" db="EMBL/GenBank/DDBJ databases">
        <authorList>
            <person name="Brown-Elliot B."/>
            <person name="Wallace R."/>
            <person name="Lenaerts A."/>
            <person name="Ordway D."/>
            <person name="DeGroote M.A."/>
            <person name="Parker T."/>
            <person name="Sizemore C."/>
            <person name="Tallon L.J."/>
            <person name="Sadzewicz L.K."/>
            <person name="Sengamalay N."/>
            <person name="Fraser C.M."/>
            <person name="Hine E."/>
            <person name="Shefchek K.A."/>
            <person name="Das S.P."/>
            <person name="Tettelin H."/>
        </authorList>
    </citation>
    <scope>NUCLEOTIDE SEQUENCE [LARGE SCALE GENOMIC DNA]</scope>
    <source>
        <strain evidence="2">4042</strain>
    </source>
</reference>
<accession>X8CAS4</accession>
<dbReference type="Pfam" id="PF23717">
    <property type="entry name" value="DUF7159"/>
    <property type="match status" value="1"/>
</dbReference>
<dbReference type="SUPFAM" id="SSF53067">
    <property type="entry name" value="Actin-like ATPase domain"/>
    <property type="match status" value="1"/>
</dbReference>
<proteinExistence type="predicted"/>
<comment type="caution">
    <text evidence="2">The sequence shown here is derived from an EMBL/GenBank/DDBJ whole genome shotgun (WGS) entry which is preliminary data.</text>
</comment>
<dbReference type="PATRIC" id="fig|1299334.3.peg.3712"/>
<dbReference type="EMBL" id="JAOB01000033">
    <property type="protein sequence ID" value="EUA52420.1"/>
    <property type="molecule type" value="Genomic_DNA"/>
</dbReference>
<dbReference type="InterPro" id="IPR043129">
    <property type="entry name" value="ATPase_NBD"/>
</dbReference>
<organism evidence="2">
    <name type="scientific">Mycobacterium xenopi 4042</name>
    <dbReference type="NCBI Taxonomy" id="1299334"/>
    <lineage>
        <taxon>Bacteria</taxon>
        <taxon>Bacillati</taxon>
        <taxon>Actinomycetota</taxon>
        <taxon>Actinomycetes</taxon>
        <taxon>Mycobacteriales</taxon>
        <taxon>Mycobacteriaceae</taxon>
        <taxon>Mycobacterium</taxon>
    </lineage>
</organism>
<gene>
    <name evidence="2" type="ORF">I553_2607</name>
</gene>
<dbReference type="InterPro" id="IPR055583">
    <property type="entry name" value="DUF7159"/>
</dbReference>
<evidence type="ECO:0000313" key="2">
    <source>
        <dbReference type="EMBL" id="EUA52420.1"/>
    </source>
</evidence>
<evidence type="ECO:0000259" key="1">
    <source>
        <dbReference type="Pfam" id="PF23717"/>
    </source>
</evidence>
<protein>
    <recommendedName>
        <fullName evidence="1">DUF7159 domain-containing protein</fullName>
    </recommendedName>
</protein>
<name>X8CAS4_MYCXE</name>
<sequence>MGVAVTGPVARLALVGSGDGGGMVIDQSVVDLAADPIGRLTETVVGTDRLLADEGHRLVGTRLCWADQRQAGQLRKALDDSGVQNVSLLSEPEAVTALVRNISRGTGQHGVLLIDDDTAMLSVVGGDDATMTALAAEPLRGADSVTAAGRLLARLREQPGAAEDIYLIGKSSDVSAVADELRATSALPVAVPDDPEFAVARGAALAAGSVAMTQAAMPAQDATMAAMPAQDATMAAMPAQDATMAAMPAQDATMAAMPPRTPRWLRCHPKTRR</sequence>